<evidence type="ECO:0000256" key="2">
    <source>
        <dbReference type="ARBA" id="ARBA00022980"/>
    </source>
</evidence>
<evidence type="ECO:0000256" key="4">
    <source>
        <dbReference type="ARBA" id="ARBA00035172"/>
    </source>
</evidence>
<dbReference type="NCBIfam" id="TIGR01032">
    <property type="entry name" value="rplT_bact"/>
    <property type="match status" value="1"/>
</dbReference>
<dbReference type="GO" id="GO:0006412">
    <property type="term" value="P:translation"/>
    <property type="evidence" value="ECO:0007669"/>
    <property type="project" value="InterPro"/>
</dbReference>
<comment type="similarity">
    <text evidence="1 5 6">Belongs to the bacterial ribosomal protein bL20 family.</text>
</comment>
<evidence type="ECO:0000256" key="1">
    <source>
        <dbReference type="ARBA" id="ARBA00007698"/>
    </source>
</evidence>
<reference evidence="7" key="1">
    <citation type="journal article" date="2020" name="mSystems">
        <title>Genome- and Community-Level Interaction Insights into Carbon Utilization and Element Cycling Functions of Hydrothermarchaeota in Hydrothermal Sediment.</title>
        <authorList>
            <person name="Zhou Z."/>
            <person name="Liu Y."/>
            <person name="Xu W."/>
            <person name="Pan J."/>
            <person name="Luo Z.H."/>
            <person name="Li M."/>
        </authorList>
    </citation>
    <scope>NUCLEOTIDE SEQUENCE [LARGE SCALE GENOMIC DNA]</scope>
    <source>
        <strain evidence="7">HyVt-369</strain>
    </source>
</reference>
<comment type="caution">
    <text evidence="7">The sequence shown here is derived from an EMBL/GenBank/DDBJ whole genome shotgun (WGS) entry which is preliminary data.</text>
</comment>
<dbReference type="GO" id="GO:0005840">
    <property type="term" value="C:ribosome"/>
    <property type="evidence" value="ECO:0007669"/>
    <property type="project" value="UniProtKB-KW"/>
</dbReference>
<dbReference type="Pfam" id="PF00453">
    <property type="entry name" value="Ribosomal_L20"/>
    <property type="match status" value="1"/>
</dbReference>
<proteinExistence type="inferred from homology"/>
<dbReference type="Gene3D" id="6.10.160.10">
    <property type="match status" value="1"/>
</dbReference>
<dbReference type="AlphaFoldDB" id="A0A7C1P599"/>
<dbReference type="CDD" id="cd07026">
    <property type="entry name" value="Ribosomal_L20"/>
    <property type="match status" value="1"/>
</dbReference>
<dbReference type="FunFam" id="1.10.1900.20:FF:000001">
    <property type="entry name" value="50S ribosomal protein L20"/>
    <property type="match status" value="1"/>
</dbReference>
<keyword evidence="3 5" id="KW-0687">Ribonucleoprotein</keyword>
<evidence type="ECO:0000256" key="6">
    <source>
        <dbReference type="RuleBase" id="RU000560"/>
    </source>
</evidence>
<dbReference type="HAMAP" id="MF_00382">
    <property type="entry name" value="Ribosomal_bL20"/>
    <property type="match status" value="1"/>
</dbReference>
<evidence type="ECO:0000256" key="3">
    <source>
        <dbReference type="ARBA" id="ARBA00023274"/>
    </source>
</evidence>
<dbReference type="GO" id="GO:0003735">
    <property type="term" value="F:structural constituent of ribosome"/>
    <property type="evidence" value="ECO:0007669"/>
    <property type="project" value="InterPro"/>
</dbReference>
<dbReference type="EMBL" id="DRHL01000019">
    <property type="protein sequence ID" value="HEB13431.1"/>
    <property type="molecule type" value="Genomic_DNA"/>
</dbReference>
<gene>
    <name evidence="5" type="primary">rplT</name>
    <name evidence="7" type="ORF">ENI13_00440</name>
</gene>
<dbReference type="GO" id="GO:0000027">
    <property type="term" value="P:ribosomal large subunit assembly"/>
    <property type="evidence" value="ECO:0007669"/>
    <property type="project" value="UniProtKB-UniRule"/>
</dbReference>
<dbReference type="GO" id="GO:0019843">
    <property type="term" value="F:rRNA binding"/>
    <property type="evidence" value="ECO:0007669"/>
    <property type="project" value="UniProtKB-UniRule"/>
</dbReference>
<name>A0A7C1P599_UNCC3</name>
<dbReference type="PRINTS" id="PR00062">
    <property type="entry name" value="RIBOSOMALL20"/>
</dbReference>
<dbReference type="GO" id="GO:1990904">
    <property type="term" value="C:ribonucleoprotein complex"/>
    <property type="evidence" value="ECO:0007669"/>
    <property type="project" value="UniProtKB-KW"/>
</dbReference>
<dbReference type="SUPFAM" id="SSF74731">
    <property type="entry name" value="Ribosomal protein L20"/>
    <property type="match status" value="1"/>
</dbReference>
<accession>A0A7C1P599</accession>
<sequence length="114" mass="13280">MARVKRGVTANKRRKNVLKQAKGFKWGRKTKYKLAKDALAHAGVYSFRDRKAKKRVFRKLWQVQISAALGDMISYSKFIAELKKNNIEIDRKILSQLGKTRPETFKKIVEKIKS</sequence>
<evidence type="ECO:0000256" key="5">
    <source>
        <dbReference type="HAMAP-Rule" id="MF_00382"/>
    </source>
</evidence>
<dbReference type="InterPro" id="IPR005813">
    <property type="entry name" value="Ribosomal_bL20"/>
</dbReference>
<organism evidence="7">
    <name type="scientific">candidate division CPR3 bacterium</name>
    <dbReference type="NCBI Taxonomy" id="2268181"/>
    <lineage>
        <taxon>Bacteria</taxon>
        <taxon>Bacteria division CPR3</taxon>
    </lineage>
</organism>
<keyword evidence="5 6" id="KW-0699">rRNA-binding</keyword>
<keyword evidence="5 6" id="KW-0694">RNA-binding</keyword>
<dbReference type="Gene3D" id="1.10.1900.20">
    <property type="entry name" value="Ribosomal protein L20"/>
    <property type="match status" value="1"/>
</dbReference>
<comment type="function">
    <text evidence="5 6">Binds directly to 23S ribosomal RNA and is necessary for the in vitro assembly process of the 50S ribosomal subunit. It is not involved in the protein synthesizing functions of that subunit.</text>
</comment>
<dbReference type="PANTHER" id="PTHR10986">
    <property type="entry name" value="39S RIBOSOMAL PROTEIN L20"/>
    <property type="match status" value="1"/>
</dbReference>
<dbReference type="Proteomes" id="UP000885695">
    <property type="component" value="Unassembled WGS sequence"/>
</dbReference>
<evidence type="ECO:0000313" key="7">
    <source>
        <dbReference type="EMBL" id="HEB13431.1"/>
    </source>
</evidence>
<keyword evidence="2 5" id="KW-0689">Ribosomal protein</keyword>
<dbReference type="InterPro" id="IPR035566">
    <property type="entry name" value="Ribosomal_protein_bL20_C"/>
</dbReference>
<protein>
    <recommendedName>
        <fullName evidence="4 5">Large ribosomal subunit protein bL20</fullName>
    </recommendedName>
</protein>